<comment type="caution">
    <text evidence="1">The sequence shown here is derived from an EMBL/GenBank/DDBJ whole genome shotgun (WGS) entry which is preliminary data.</text>
</comment>
<accession>A0A821RE61</accession>
<dbReference type="AlphaFoldDB" id="A0A821RE61"/>
<proteinExistence type="predicted"/>
<dbReference type="InterPro" id="IPR039267">
    <property type="entry name" value="Lsm11"/>
</dbReference>
<gene>
    <name evidence="1" type="ORF">PMACD_LOCUS5882</name>
</gene>
<dbReference type="PANTHER" id="PTHR21415">
    <property type="entry name" value="U7 SNRNA-ASSOCIATED SM-LIKE PROTEIN LSM11"/>
    <property type="match status" value="1"/>
</dbReference>
<dbReference type="OrthoDB" id="10002367at2759"/>
<reference evidence="1" key="1">
    <citation type="submission" date="2021-02" db="EMBL/GenBank/DDBJ databases">
        <authorList>
            <person name="Steward A R."/>
        </authorList>
    </citation>
    <scope>NUCLEOTIDE SEQUENCE</scope>
</reference>
<dbReference type="GO" id="GO:0005683">
    <property type="term" value="C:U7 snRNP"/>
    <property type="evidence" value="ECO:0007669"/>
    <property type="project" value="TreeGrafter"/>
</dbReference>
<evidence type="ECO:0000313" key="2">
    <source>
        <dbReference type="Proteomes" id="UP000663880"/>
    </source>
</evidence>
<keyword evidence="2" id="KW-1185">Reference proteome</keyword>
<dbReference type="Proteomes" id="UP000663880">
    <property type="component" value="Unassembled WGS sequence"/>
</dbReference>
<evidence type="ECO:0000313" key="1">
    <source>
        <dbReference type="EMBL" id="CAF4838222.1"/>
    </source>
</evidence>
<sequence length="103" mass="11875">MSGSSSDSEISACSSKFDPVKALYSDKLKLPVAGAPLYENIQQFEAALEKQEDIIPVGHGHLVKLREEEKERKKLEEKQQLEDKNRQRFAKYEGREFEVMYLL</sequence>
<dbReference type="EMBL" id="CAJOBZ010000012">
    <property type="protein sequence ID" value="CAF4838222.1"/>
    <property type="molecule type" value="Genomic_DNA"/>
</dbReference>
<name>A0A821RE61_9NEOP</name>
<protein>
    <submittedName>
        <fullName evidence="1">Uncharacterized protein</fullName>
    </submittedName>
</protein>
<dbReference type="PANTHER" id="PTHR21415:SF1">
    <property type="entry name" value="U7 SNRNA-ASSOCIATED SM-LIKE PROTEIN LSM11"/>
    <property type="match status" value="1"/>
</dbReference>
<dbReference type="GO" id="GO:0006398">
    <property type="term" value="P:mRNA 3'-end processing by stem-loop binding and cleavage"/>
    <property type="evidence" value="ECO:0007669"/>
    <property type="project" value="TreeGrafter"/>
</dbReference>
<dbReference type="GO" id="GO:0071209">
    <property type="term" value="F:U7 snRNA binding"/>
    <property type="evidence" value="ECO:0007669"/>
    <property type="project" value="InterPro"/>
</dbReference>
<organism evidence="1 2">
    <name type="scientific">Pieris macdunnoughi</name>
    <dbReference type="NCBI Taxonomy" id="345717"/>
    <lineage>
        <taxon>Eukaryota</taxon>
        <taxon>Metazoa</taxon>
        <taxon>Ecdysozoa</taxon>
        <taxon>Arthropoda</taxon>
        <taxon>Hexapoda</taxon>
        <taxon>Insecta</taxon>
        <taxon>Pterygota</taxon>
        <taxon>Neoptera</taxon>
        <taxon>Endopterygota</taxon>
        <taxon>Lepidoptera</taxon>
        <taxon>Glossata</taxon>
        <taxon>Ditrysia</taxon>
        <taxon>Papilionoidea</taxon>
        <taxon>Pieridae</taxon>
        <taxon>Pierinae</taxon>
        <taxon>Pieris</taxon>
    </lineage>
</organism>